<comment type="similarity">
    <text evidence="1">Belongs to the sigma-70 factor family. ECF subfamily.</text>
</comment>
<sequence length="174" mass="19673">MHAVTPRDRAAVRDALRSTSPDLLAYLERRVSVREDAADLLGEVLLQAWRRHTSLPAEPTRQRMWLFTIAAHVLANHRRSIRRRTSLAERLRAEVATTPPASDPAERHAVRDAVLRLHDAQRELVMLIHWDGFTIVEAAELLGLNASTARSRYAAARETLKRALEEPLRQAAEA</sequence>
<feature type="domain" description="RNA polymerase sigma factor 70 region 4 type 2" evidence="7">
    <location>
        <begin position="108"/>
        <end position="160"/>
    </location>
</feature>
<name>A0ABW0MYQ9_9ACTN</name>
<keyword evidence="4" id="KW-0238">DNA-binding</keyword>
<dbReference type="NCBIfam" id="TIGR02937">
    <property type="entry name" value="sigma70-ECF"/>
    <property type="match status" value="1"/>
</dbReference>
<dbReference type="RefSeq" id="WP_345170862.1">
    <property type="nucleotide sequence ID" value="NZ_BAABFQ010000003.1"/>
</dbReference>
<accession>A0ABW0MYQ9</accession>
<evidence type="ECO:0000256" key="4">
    <source>
        <dbReference type="ARBA" id="ARBA00023125"/>
    </source>
</evidence>
<dbReference type="Proteomes" id="UP001595956">
    <property type="component" value="Unassembled WGS sequence"/>
</dbReference>
<dbReference type="Gene3D" id="1.10.10.10">
    <property type="entry name" value="Winged helix-like DNA-binding domain superfamily/Winged helix DNA-binding domain"/>
    <property type="match status" value="1"/>
</dbReference>
<dbReference type="InterPro" id="IPR014284">
    <property type="entry name" value="RNA_pol_sigma-70_dom"/>
</dbReference>
<evidence type="ECO:0000256" key="3">
    <source>
        <dbReference type="ARBA" id="ARBA00023082"/>
    </source>
</evidence>
<keyword evidence="9" id="KW-1185">Reference proteome</keyword>
<keyword evidence="3" id="KW-0731">Sigma factor</keyword>
<dbReference type="SUPFAM" id="SSF88946">
    <property type="entry name" value="Sigma2 domain of RNA polymerase sigma factors"/>
    <property type="match status" value="1"/>
</dbReference>
<evidence type="ECO:0000313" key="9">
    <source>
        <dbReference type="Proteomes" id="UP001595956"/>
    </source>
</evidence>
<evidence type="ECO:0000256" key="2">
    <source>
        <dbReference type="ARBA" id="ARBA00023015"/>
    </source>
</evidence>
<dbReference type="Pfam" id="PF04542">
    <property type="entry name" value="Sigma70_r2"/>
    <property type="match status" value="1"/>
</dbReference>
<gene>
    <name evidence="8" type="ORF">ACFPKY_05485</name>
</gene>
<evidence type="ECO:0000256" key="5">
    <source>
        <dbReference type="ARBA" id="ARBA00023163"/>
    </source>
</evidence>
<evidence type="ECO:0000256" key="1">
    <source>
        <dbReference type="ARBA" id="ARBA00010641"/>
    </source>
</evidence>
<dbReference type="Gene3D" id="1.10.1740.10">
    <property type="match status" value="1"/>
</dbReference>
<dbReference type="SUPFAM" id="SSF88659">
    <property type="entry name" value="Sigma3 and sigma4 domains of RNA polymerase sigma factors"/>
    <property type="match status" value="1"/>
</dbReference>
<dbReference type="EMBL" id="JBHSMD010000002">
    <property type="protein sequence ID" value="MFC5492538.1"/>
    <property type="molecule type" value="Genomic_DNA"/>
</dbReference>
<dbReference type="InterPro" id="IPR013324">
    <property type="entry name" value="RNA_pol_sigma_r3/r4-like"/>
</dbReference>
<comment type="caution">
    <text evidence="8">The sequence shown here is derived from an EMBL/GenBank/DDBJ whole genome shotgun (WGS) entry which is preliminary data.</text>
</comment>
<feature type="domain" description="RNA polymerase sigma-70 region 2" evidence="6">
    <location>
        <begin position="18"/>
        <end position="83"/>
    </location>
</feature>
<evidence type="ECO:0000313" key="8">
    <source>
        <dbReference type="EMBL" id="MFC5492538.1"/>
    </source>
</evidence>
<dbReference type="PANTHER" id="PTHR43133:SF8">
    <property type="entry name" value="RNA POLYMERASE SIGMA FACTOR HI_1459-RELATED"/>
    <property type="match status" value="1"/>
</dbReference>
<keyword evidence="2" id="KW-0805">Transcription regulation</keyword>
<dbReference type="InterPro" id="IPR013249">
    <property type="entry name" value="RNA_pol_sigma70_r4_t2"/>
</dbReference>
<organism evidence="8 9">
    <name type="scientific">Nocardioides caricicola</name>
    <dbReference type="NCBI Taxonomy" id="634770"/>
    <lineage>
        <taxon>Bacteria</taxon>
        <taxon>Bacillati</taxon>
        <taxon>Actinomycetota</taxon>
        <taxon>Actinomycetes</taxon>
        <taxon>Propionibacteriales</taxon>
        <taxon>Nocardioidaceae</taxon>
        <taxon>Nocardioides</taxon>
    </lineage>
</organism>
<protein>
    <submittedName>
        <fullName evidence="8">RNA polymerase sigma factor</fullName>
    </submittedName>
</protein>
<dbReference type="InterPro" id="IPR036388">
    <property type="entry name" value="WH-like_DNA-bd_sf"/>
</dbReference>
<evidence type="ECO:0000259" key="7">
    <source>
        <dbReference type="Pfam" id="PF08281"/>
    </source>
</evidence>
<evidence type="ECO:0000259" key="6">
    <source>
        <dbReference type="Pfam" id="PF04542"/>
    </source>
</evidence>
<keyword evidence="5" id="KW-0804">Transcription</keyword>
<reference evidence="9" key="1">
    <citation type="journal article" date="2019" name="Int. J. Syst. Evol. Microbiol.">
        <title>The Global Catalogue of Microorganisms (GCM) 10K type strain sequencing project: providing services to taxonomists for standard genome sequencing and annotation.</title>
        <authorList>
            <consortium name="The Broad Institute Genomics Platform"/>
            <consortium name="The Broad Institute Genome Sequencing Center for Infectious Disease"/>
            <person name="Wu L."/>
            <person name="Ma J."/>
        </authorList>
    </citation>
    <scope>NUCLEOTIDE SEQUENCE [LARGE SCALE GENOMIC DNA]</scope>
    <source>
        <strain evidence="9">KACC 13778</strain>
    </source>
</reference>
<dbReference type="InterPro" id="IPR007627">
    <property type="entry name" value="RNA_pol_sigma70_r2"/>
</dbReference>
<proteinExistence type="inferred from homology"/>
<dbReference type="PANTHER" id="PTHR43133">
    <property type="entry name" value="RNA POLYMERASE ECF-TYPE SIGMA FACTO"/>
    <property type="match status" value="1"/>
</dbReference>
<dbReference type="Pfam" id="PF08281">
    <property type="entry name" value="Sigma70_r4_2"/>
    <property type="match status" value="1"/>
</dbReference>
<dbReference type="InterPro" id="IPR013325">
    <property type="entry name" value="RNA_pol_sigma_r2"/>
</dbReference>
<dbReference type="InterPro" id="IPR039425">
    <property type="entry name" value="RNA_pol_sigma-70-like"/>
</dbReference>